<gene>
    <name evidence="2" type="ORF">GCM10023188_25290</name>
</gene>
<keyword evidence="1" id="KW-1133">Transmembrane helix</keyword>
<name>A0ABP8LQT8_9BACT</name>
<evidence type="ECO:0000313" key="3">
    <source>
        <dbReference type="Proteomes" id="UP001500552"/>
    </source>
</evidence>
<evidence type="ECO:0000256" key="1">
    <source>
        <dbReference type="SAM" id="Phobius"/>
    </source>
</evidence>
<dbReference type="Proteomes" id="UP001500552">
    <property type="component" value="Unassembled WGS sequence"/>
</dbReference>
<keyword evidence="1" id="KW-0812">Transmembrane</keyword>
<organism evidence="2 3">
    <name type="scientific">Pontibacter saemangeumensis</name>
    <dbReference type="NCBI Taxonomy" id="1084525"/>
    <lineage>
        <taxon>Bacteria</taxon>
        <taxon>Pseudomonadati</taxon>
        <taxon>Bacteroidota</taxon>
        <taxon>Cytophagia</taxon>
        <taxon>Cytophagales</taxon>
        <taxon>Hymenobacteraceae</taxon>
        <taxon>Pontibacter</taxon>
    </lineage>
</organism>
<accession>A0ABP8LQT8</accession>
<reference evidence="3" key="1">
    <citation type="journal article" date="2019" name="Int. J. Syst. Evol. Microbiol.">
        <title>The Global Catalogue of Microorganisms (GCM) 10K type strain sequencing project: providing services to taxonomists for standard genome sequencing and annotation.</title>
        <authorList>
            <consortium name="The Broad Institute Genomics Platform"/>
            <consortium name="The Broad Institute Genome Sequencing Center for Infectious Disease"/>
            <person name="Wu L."/>
            <person name="Ma J."/>
        </authorList>
    </citation>
    <scope>NUCLEOTIDE SEQUENCE [LARGE SCALE GENOMIC DNA]</scope>
    <source>
        <strain evidence="3">JCM 17926</strain>
    </source>
</reference>
<evidence type="ECO:0008006" key="4">
    <source>
        <dbReference type="Google" id="ProtNLM"/>
    </source>
</evidence>
<dbReference type="RefSeq" id="WP_345159534.1">
    <property type="nucleotide sequence ID" value="NZ_BAABHC010000014.1"/>
</dbReference>
<proteinExistence type="predicted"/>
<keyword evidence="1" id="KW-0472">Membrane</keyword>
<dbReference type="EMBL" id="BAABHC010000014">
    <property type="protein sequence ID" value="GAA4434400.1"/>
    <property type="molecule type" value="Genomic_DNA"/>
</dbReference>
<sequence>MRHDSHTYKTGKYFSAAGRAISWVGLAIGLMAVLNGASVGWVMVPVAIAVQLTYHMVEFDLQRQTYREGVQLLGMKFGKRLPLPGFDFLFLKNNNYSQLAESRATMTQFRSEMFDGYIKLADGTKLHLLQTKSKAPALQQLAAIAQELNTELRDLTEMKQ</sequence>
<evidence type="ECO:0000313" key="2">
    <source>
        <dbReference type="EMBL" id="GAA4434400.1"/>
    </source>
</evidence>
<keyword evidence="3" id="KW-1185">Reference proteome</keyword>
<protein>
    <recommendedName>
        <fullName evidence="4">PH domain-containing protein</fullName>
    </recommendedName>
</protein>
<feature type="transmembrane region" description="Helical" evidence="1">
    <location>
        <begin position="12"/>
        <end position="33"/>
    </location>
</feature>
<comment type="caution">
    <text evidence="2">The sequence shown here is derived from an EMBL/GenBank/DDBJ whole genome shotgun (WGS) entry which is preliminary data.</text>
</comment>